<accession>A0A939J6R9</accession>
<dbReference type="InterPro" id="IPR051907">
    <property type="entry name" value="DoxX-like_oxidoreductase"/>
</dbReference>
<dbReference type="Pfam" id="PF07681">
    <property type="entry name" value="DoxX"/>
    <property type="match status" value="1"/>
</dbReference>
<keyword evidence="6 7" id="KW-0472">Membrane</keyword>
<keyword evidence="3" id="KW-1003">Cell membrane</keyword>
<dbReference type="AlphaFoldDB" id="A0A939J6R9"/>
<protein>
    <submittedName>
        <fullName evidence="8">DoxX family protein</fullName>
    </submittedName>
</protein>
<feature type="transmembrane region" description="Helical" evidence="7">
    <location>
        <begin position="21"/>
        <end position="39"/>
    </location>
</feature>
<keyword evidence="5 7" id="KW-1133">Transmembrane helix</keyword>
<keyword evidence="4 7" id="KW-0812">Transmembrane</keyword>
<feature type="transmembrane region" description="Helical" evidence="7">
    <location>
        <begin position="84"/>
        <end position="103"/>
    </location>
</feature>
<dbReference type="PANTHER" id="PTHR33452">
    <property type="entry name" value="OXIDOREDUCTASE CATD-RELATED"/>
    <property type="match status" value="1"/>
</dbReference>
<feature type="transmembrane region" description="Helical" evidence="7">
    <location>
        <begin position="59"/>
        <end position="79"/>
    </location>
</feature>
<evidence type="ECO:0000313" key="9">
    <source>
        <dbReference type="Proteomes" id="UP000664096"/>
    </source>
</evidence>
<comment type="similarity">
    <text evidence="2">Belongs to the DoxX family.</text>
</comment>
<gene>
    <name evidence="8" type="ORF">JF539_24680</name>
</gene>
<evidence type="ECO:0000256" key="1">
    <source>
        <dbReference type="ARBA" id="ARBA00004651"/>
    </source>
</evidence>
<proteinExistence type="inferred from homology"/>
<feature type="transmembrane region" description="Helical" evidence="7">
    <location>
        <begin position="115"/>
        <end position="134"/>
    </location>
</feature>
<sequence length="146" mass="16236">MIEYARWLNRIFSHLQDPLFLIGRVLLCFIFFNSGFDRLTGGWDASVHFMQSHGVPPVFLPFATALEFFGGLFLALGFLSRLCALGLGIFSVSAAFLFFGDFSNDDQWISFLDNIAIAGGMLLIIGAGPGRLSLDYLFRLDRKPTA</sequence>
<evidence type="ECO:0000313" key="8">
    <source>
        <dbReference type="EMBL" id="MBN9673575.1"/>
    </source>
</evidence>
<evidence type="ECO:0000256" key="3">
    <source>
        <dbReference type="ARBA" id="ARBA00022475"/>
    </source>
</evidence>
<dbReference type="GO" id="GO:0005886">
    <property type="term" value="C:plasma membrane"/>
    <property type="evidence" value="ECO:0007669"/>
    <property type="project" value="UniProtKB-SubCell"/>
</dbReference>
<evidence type="ECO:0000256" key="6">
    <source>
        <dbReference type="ARBA" id="ARBA00023136"/>
    </source>
</evidence>
<evidence type="ECO:0000256" key="2">
    <source>
        <dbReference type="ARBA" id="ARBA00006679"/>
    </source>
</evidence>
<organism evidence="8 9">
    <name type="scientific">Roseibium aggregatum</name>
    <dbReference type="NCBI Taxonomy" id="187304"/>
    <lineage>
        <taxon>Bacteria</taxon>
        <taxon>Pseudomonadati</taxon>
        <taxon>Pseudomonadota</taxon>
        <taxon>Alphaproteobacteria</taxon>
        <taxon>Hyphomicrobiales</taxon>
        <taxon>Stappiaceae</taxon>
        <taxon>Roseibium</taxon>
    </lineage>
</organism>
<dbReference type="EMBL" id="JAEKJZ010000007">
    <property type="protein sequence ID" value="MBN9673575.1"/>
    <property type="molecule type" value="Genomic_DNA"/>
</dbReference>
<dbReference type="Proteomes" id="UP000664096">
    <property type="component" value="Unassembled WGS sequence"/>
</dbReference>
<dbReference type="RefSeq" id="WP_207143494.1">
    <property type="nucleotide sequence ID" value="NZ_JAEKJZ010000007.1"/>
</dbReference>
<evidence type="ECO:0000256" key="7">
    <source>
        <dbReference type="SAM" id="Phobius"/>
    </source>
</evidence>
<dbReference type="InterPro" id="IPR032808">
    <property type="entry name" value="DoxX"/>
</dbReference>
<evidence type="ECO:0000256" key="4">
    <source>
        <dbReference type="ARBA" id="ARBA00022692"/>
    </source>
</evidence>
<reference evidence="8" key="1">
    <citation type="submission" date="2020-12" db="EMBL/GenBank/DDBJ databases">
        <title>Oil enriched cultivation method for isolating marine PHA-producing bacteria.</title>
        <authorList>
            <person name="Zheng W."/>
            <person name="Yu S."/>
            <person name="Huang Y."/>
        </authorList>
    </citation>
    <scope>NUCLEOTIDE SEQUENCE</scope>
    <source>
        <strain evidence="8">SY-2-12</strain>
    </source>
</reference>
<comment type="subcellular location">
    <subcellularLocation>
        <location evidence="1">Cell membrane</location>
        <topology evidence="1">Multi-pass membrane protein</topology>
    </subcellularLocation>
</comment>
<comment type="caution">
    <text evidence="8">The sequence shown here is derived from an EMBL/GenBank/DDBJ whole genome shotgun (WGS) entry which is preliminary data.</text>
</comment>
<evidence type="ECO:0000256" key="5">
    <source>
        <dbReference type="ARBA" id="ARBA00022989"/>
    </source>
</evidence>
<name>A0A939J6R9_9HYPH</name>
<dbReference type="PANTHER" id="PTHR33452:SF1">
    <property type="entry name" value="INNER MEMBRANE PROTEIN YPHA-RELATED"/>
    <property type="match status" value="1"/>
</dbReference>